<dbReference type="GO" id="GO:0005886">
    <property type="term" value="C:plasma membrane"/>
    <property type="evidence" value="ECO:0007669"/>
    <property type="project" value="TreeGrafter"/>
</dbReference>
<name>A0A922CNP9_MANSE</name>
<feature type="transmembrane region" description="Helical" evidence="10">
    <location>
        <begin position="671"/>
        <end position="692"/>
    </location>
</feature>
<dbReference type="SUPFAM" id="SSF53187">
    <property type="entry name" value="Zn-dependent exopeptidases"/>
    <property type="match status" value="1"/>
</dbReference>
<evidence type="ECO:0000256" key="4">
    <source>
        <dbReference type="ARBA" id="ARBA00022692"/>
    </source>
</evidence>
<comment type="caution">
    <text evidence="13">The sequence shown here is derived from an EMBL/GenBank/DDBJ whole genome shotgun (WGS) entry which is preliminary data.</text>
</comment>
<keyword evidence="4 10" id="KW-0812">Transmembrane</keyword>
<evidence type="ECO:0000256" key="9">
    <source>
        <dbReference type="ARBA" id="ARBA00023180"/>
    </source>
</evidence>
<keyword evidence="14" id="KW-1185">Reference proteome</keyword>
<protein>
    <recommendedName>
        <fullName evidence="3">Nicastrin</fullName>
    </recommendedName>
</protein>
<comment type="subcellular location">
    <subcellularLocation>
        <location evidence="1">Membrane</location>
        <topology evidence="1">Single-pass type I membrane protein</topology>
    </subcellularLocation>
</comment>
<comment type="similarity">
    <text evidence="2">Belongs to the nicastrin family.</text>
</comment>
<dbReference type="EMBL" id="JH668448">
    <property type="protein sequence ID" value="KAG6453695.1"/>
    <property type="molecule type" value="Genomic_DNA"/>
</dbReference>
<evidence type="ECO:0000256" key="3">
    <source>
        <dbReference type="ARBA" id="ARBA00015303"/>
    </source>
</evidence>
<evidence type="ECO:0000256" key="7">
    <source>
        <dbReference type="ARBA" id="ARBA00022989"/>
    </source>
</evidence>
<evidence type="ECO:0000256" key="8">
    <source>
        <dbReference type="ARBA" id="ARBA00023136"/>
    </source>
</evidence>
<dbReference type="Gene3D" id="3.40.630.10">
    <property type="entry name" value="Zn peptidases"/>
    <property type="match status" value="1"/>
</dbReference>
<dbReference type="InterPro" id="IPR008710">
    <property type="entry name" value="Nicastrin"/>
</dbReference>
<dbReference type="InterPro" id="IPR041084">
    <property type="entry name" value="Ncstrn_small"/>
</dbReference>
<reference evidence="13" key="1">
    <citation type="journal article" date="2016" name="Insect Biochem. Mol. Biol.">
        <title>Multifaceted biological insights from a draft genome sequence of the tobacco hornworm moth, Manduca sexta.</title>
        <authorList>
            <person name="Kanost M.R."/>
            <person name="Arrese E.L."/>
            <person name="Cao X."/>
            <person name="Chen Y.R."/>
            <person name="Chellapilla S."/>
            <person name="Goldsmith M.R."/>
            <person name="Grosse-Wilde E."/>
            <person name="Heckel D.G."/>
            <person name="Herndon N."/>
            <person name="Jiang H."/>
            <person name="Papanicolaou A."/>
            <person name="Qu J."/>
            <person name="Soulages J.L."/>
            <person name="Vogel H."/>
            <person name="Walters J."/>
            <person name="Waterhouse R.M."/>
            <person name="Ahn S.J."/>
            <person name="Almeida F.C."/>
            <person name="An C."/>
            <person name="Aqrawi P."/>
            <person name="Bretschneider A."/>
            <person name="Bryant W.B."/>
            <person name="Bucks S."/>
            <person name="Chao H."/>
            <person name="Chevignon G."/>
            <person name="Christen J.M."/>
            <person name="Clarke D.F."/>
            <person name="Dittmer N.T."/>
            <person name="Ferguson L.C.F."/>
            <person name="Garavelou S."/>
            <person name="Gordon K.H.J."/>
            <person name="Gunaratna R.T."/>
            <person name="Han Y."/>
            <person name="Hauser F."/>
            <person name="He Y."/>
            <person name="Heidel-Fischer H."/>
            <person name="Hirsh A."/>
            <person name="Hu Y."/>
            <person name="Jiang H."/>
            <person name="Kalra D."/>
            <person name="Klinner C."/>
            <person name="Konig C."/>
            <person name="Kovar C."/>
            <person name="Kroll A.R."/>
            <person name="Kuwar S.S."/>
            <person name="Lee S.L."/>
            <person name="Lehman R."/>
            <person name="Li K."/>
            <person name="Li Z."/>
            <person name="Liang H."/>
            <person name="Lovelace S."/>
            <person name="Lu Z."/>
            <person name="Mansfield J.H."/>
            <person name="McCulloch K.J."/>
            <person name="Mathew T."/>
            <person name="Morton B."/>
            <person name="Muzny D.M."/>
            <person name="Neunemann D."/>
            <person name="Ongeri F."/>
            <person name="Pauchet Y."/>
            <person name="Pu L.L."/>
            <person name="Pyrousis I."/>
            <person name="Rao X.J."/>
            <person name="Redding A."/>
            <person name="Roesel C."/>
            <person name="Sanchez-Gracia A."/>
            <person name="Schaack S."/>
            <person name="Shukla A."/>
            <person name="Tetreau G."/>
            <person name="Wang Y."/>
            <person name="Xiong G.H."/>
            <person name="Traut W."/>
            <person name="Walsh T.K."/>
            <person name="Worley K.C."/>
            <person name="Wu D."/>
            <person name="Wu W."/>
            <person name="Wu Y.Q."/>
            <person name="Zhang X."/>
            <person name="Zou Z."/>
            <person name="Zucker H."/>
            <person name="Briscoe A.D."/>
            <person name="Burmester T."/>
            <person name="Clem R.J."/>
            <person name="Feyereisen R."/>
            <person name="Grimmelikhuijzen C.J.P."/>
            <person name="Hamodrakas S.J."/>
            <person name="Hansson B.S."/>
            <person name="Huguet E."/>
            <person name="Jermiin L.S."/>
            <person name="Lan Q."/>
            <person name="Lehman H.K."/>
            <person name="Lorenzen M."/>
            <person name="Merzendorfer H."/>
            <person name="Michalopoulos I."/>
            <person name="Morton D.B."/>
            <person name="Muthukrishnan S."/>
            <person name="Oakeshott J.G."/>
            <person name="Palmer W."/>
            <person name="Park Y."/>
            <person name="Passarelli A.L."/>
            <person name="Rozas J."/>
            <person name="Schwartz L.M."/>
            <person name="Smith W."/>
            <person name="Southgate A."/>
            <person name="Vilcinskas A."/>
            <person name="Vogt R."/>
            <person name="Wang P."/>
            <person name="Werren J."/>
            <person name="Yu X.Q."/>
            <person name="Zhou J.J."/>
            <person name="Brown S.J."/>
            <person name="Scherer S.E."/>
            <person name="Richards S."/>
            <person name="Blissard G.W."/>
        </authorList>
    </citation>
    <scope>NUCLEOTIDE SEQUENCE</scope>
</reference>
<dbReference type="Pfam" id="PF05450">
    <property type="entry name" value="Nicastrin"/>
    <property type="match status" value="1"/>
</dbReference>
<evidence type="ECO:0000256" key="11">
    <source>
        <dbReference type="SAM" id="SignalP"/>
    </source>
</evidence>
<evidence type="ECO:0000256" key="1">
    <source>
        <dbReference type="ARBA" id="ARBA00004479"/>
    </source>
</evidence>
<dbReference type="PANTHER" id="PTHR21092">
    <property type="entry name" value="NICASTRIN"/>
    <property type="match status" value="1"/>
</dbReference>
<dbReference type="Proteomes" id="UP000791440">
    <property type="component" value="Unassembled WGS sequence"/>
</dbReference>
<dbReference type="GO" id="GO:0007219">
    <property type="term" value="P:Notch signaling pathway"/>
    <property type="evidence" value="ECO:0007669"/>
    <property type="project" value="UniProtKB-KW"/>
</dbReference>
<feature type="signal peptide" evidence="11">
    <location>
        <begin position="1"/>
        <end position="21"/>
    </location>
</feature>
<dbReference type="AlphaFoldDB" id="A0A922CNP9"/>
<dbReference type="GO" id="GO:0007220">
    <property type="term" value="P:Notch receptor processing"/>
    <property type="evidence" value="ECO:0007669"/>
    <property type="project" value="TreeGrafter"/>
</dbReference>
<feature type="domain" description="Nicastrin small lobe" evidence="12">
    <location>
        <begin position="37"/>
        <end position="209"/>
    </location>
</feature>
<evidence type="ECO:0000256" key="6">
    <source>
        <dbReference type="ARBA" id="ARBA00022976"/>
    </source>
</evidence>
<reference evidence="13" key="2">
    <citation type="submission" date="2020-12" db="EMBL/GenBank/DDBJ databases">
        <authorList>
            <person name="Kanost M."/>
        </authorList>
    </citation>
    <scope>NUCLEOTIDE SEQUENCE</scope>
</reference>
<keyword evidence="6" id="KW-0914">Notch signaling pathway</keyword>
<dbReference type="PANTHER" id="PTHR21092:SF0">
    <property type="entry name" value="NICASTRIN"/>
    <property type="match status" value="1"/>
</dbReference>
<dbReference type="GO" id="GO:0016485">
    <property type="term" value="P:protein processing"/>
    <property type="evidence" value="ECO:0007669"/>
    <property type="project" value="InterPro"/>
</dbReference>
<keyword evidence="8 10" id="KW-0472">Membrane</keyword>
<gene>
    <name evidence="13" type="ORF">O3G_MSEX008248</name>
</gene>
<evidence type="ECO:0000313" key="13">
    <source>
        <dbReference type="EMBL" id="KAG6453695.1"/>
    </source>
</evidence>
<organism evidence="13 14">
    <name type="scientific">Manduca sexta</name>
    <name type="common">Tobacco hawkmoth</name>
    <name type="synonym">Tobacco hornworm</name>
    <dbReference type="NCBI Taxonomy" id="7130"/>
    <lineage>
        <taxon>Eukaryota</taxon>
        <taxon>Metazoa</taxon>
        <taxon>Ecdysozoa</taxon>
        <taxon>Arthropoda</taxon>
        <taxon>Hexapoda</taxon>
        <taxon>Insecta</taxon>
        <taxon>Pterygota</taxon>
        <taxon>Neoptera</taxon>
        <taxon>Endopterygota</taxon>
        <taxon>Lepidoptera</taxon>
        <taxon>Glossata</taxon>
        <taxon>Ditrysia</taxon>
        <taxon>Bombycoidea</taxon>
        <taxon>Sphingidae</taxon>
        <taxon>Sphinginae</taxon>
        <taxon>Sphingini</taxon>
        <taxon>Manduca</taxon>
    </lineage>
</organism>
<keyword evidence="7 10" id="KW-1133">Transmembrane helix</keyword>
<keyword evidence="9" id="KW-0325">Glycoprotein</keyword>
<evidence type="ECO:0000256" key="2">
    <source>
        <dbReference type="ARBA" id="ARBA00007717"/>
    </source>
</evidence>
<proteinExistence type="inferred from homology"/>
<sequence length="723" mass="78722">MAVSNFYVFLLLLGIVTITKCERLHEQIYSSIEGGAPCFRRLNGTHQAGCSSSDKGAVGVIHMVDNISDAQWLVYNATEGPYMAVVSTSLFYDIVELFMSYPKNIAGVLIYDNVNDSATSFTQDSRCPNEYSSGPGSLCSSSQAGGVVWNEKGTGLLKRDIPFPIFFLPQSRSEEIVKIRDCYERFNYDKNNQQGRPLCSAQLNSFMFAAVSSEVCMRRSATSTLLSPTKVCDPLGDNNVYYSLFPGTKTKDSAKKSVTLVTARIDSASLFDGVSPGSASSVVGMVTLITAAATLSQLIPVTDSQLYEQNVLWTLFNGEAFDYIGSQRVAYDLQRAAWPAHAPLTPADIPLHVEIGQIGGSVISHLNDTTWPLHAFTATQIVSETLKFLNSLSTYGEMYNMTVFSEYTTNLPPSSLHSFRRILRNVTESGDLGELLITDHNNTFTNMYYNSALDDYDKIGFNYHNISISSDGQFVPTPELIANGTMKENELQVKISRLSTVVARTLYQRVTGKDYAGDVVASAHLVDEMLYCFLRSQACRLLLAAEYAQGAGAEESLPDRAAPLYVGVATWPATAPVFAGHLLALLTGTHLPLNKSGCDAQKEEGFSNYWLRGWNHTGVCIQTTMNFSQALSPAFIIPDYDLKSGIYSTWTESVWHAMWARVFVSAGGGGAAAAGAAGLLATAVAALLTYWLQRHASLVFLDRAPASMAVDDAASGILRTVNC</sequence>
<evidence type="ECO:0000256" key="5">
    <source>
        <dbReference type="ARBA" id="ARBA00022729"/>
    </source>
</evidence>
<evidence type="ECO:0000259" key="12">
    <source>
        <dbReference type="Pfam" id="PF18266"/>
    </source>
</evidence>
<dbReference type="Pfam" id="PF18266">
    <property type="entry name" value="Ncstrn_small"/>
    <property type="match status" value="1"/>
</dbReference>
<evidence type="ECO:0000256" key="10">
    <source>
        <dbReference type="SAM" id="Phobius"/>
    </source>
</evidence>
<accession>A0A922CNP9</accession>
<evidence type="ECO:0000313" key="14">
    <source>
        <dbReference type="Proteomes" id="UP000791440"/>
    </source>
</evidence>
<keyword evidence="5 11" id="KW-0732">Signal</keyword>
<feature type="chain" id="PRO_5036719327" description="Nicastrin" evidence="11">
    <location>
        <begin position="22"/>
        <end position="723"/>
    </location>
</feature>